<dbReference type="AlphaFoldDB" id="A0A6A6CWM7"/>
<feature type="chain" id="PRO_5025523648" evidence="1">
    <location>
        <begin position="19"/>
        <end position="69"/>
    </location>
</feature>
<accession>A0A6A6CWM7</accession>
<dbReference type="GeneID" id="54558199"/>
<dbReference type="Proteomes" id="UP000799537">
    <property type="component" value="Unassembled WGS sequence"/>
</dbReference>
<evidence type="ECO:0000313" key="2">
    <source>
        <dbReference type="EMBL" id="KAF2170608.1"/>
    </source>
</evidence>
<dbReference type="OrthoDB" id="5198631at2759"/>
<sequence>MKLTLLTTLLSLASGSLAWFNCELAKGGDYGVCWANNGDEGNFACVSTNPCNTAGNGCTPIGAGLASCS</sequence>
<evidence type="ECO:0000313" key="3">
    <source>
        <dbReference type="Proteomes" id="UP000799537"/>
    </source>
</evidence>
<proteinExistence type="predicted"/>
<dbReference type="EMBL" id="ML993585">
    <property type="protein sequence ID" value="KAF2170608.1"/>
    <property type="molecule type" value="Genomic_DNA"/>
</dbReference>
<gene>
    <name evidence="2" type="ORF">M409DRAFT_19425</name>
</gene>
<reference evidence="2" key="1">
    <citation type="journal article" date="2020" name="Stud. Mycol.">
        <title>101 Dothideomycetes genomes: a test case for predicting lifestyles and emergence of pathogens.</title>
        <authorList>
            <person name="Haridas S."/>
            <person name="Albert R."/>
            <person name="Binder M."/>
            <person name="Bloem J."/>
            <person name="Labutti K."/>
            <person name="Salamov A."/>
            <person name="Andreopoulos B."/>
            <person name="Baker S."/>
            <person name="Barry K."/>
            <person name="Bills G."/>
            <person name="Bluhm B."/>
            <person name="Cannon C."/>
            <person name="Castanera R."/>
            <person name="Culley D."/>
            <person name="Daum C."/>
            <person name="Ezra D."/>
            <person name="Gonzalez J."/>
            <person name="Henrissat B."/>
            <person name="Kuo A."/>
            <person name="Liang C."/>
            <person name="Lipzen A."/>
            <person name="Lutzoni F."/>
            <person name="Magnuson J."/>
            <person name="Mondo S."/>
            <person name="Nolan M."/>
            <person name="Ohm R."/>
            <person name="Pangilinan J."/>
            <person name="Park H.-J."/>
            <person name="Ramirez L."/>
            <person name="Alfaro M."/>
            <person name="Sun H."/>
            <person name="Tritt A."/>
            <person name="Yoshinaga Y."/>
            <person name="Zwiers L.-H."/>
            <person name="Turgeon B."/>
            <person name="Goodwin S."/>
            <person name="Spatafora J."/>
            <person name="Crous P."/>
            <person name="Grigoriev I."/>
        </authorList>
    </citation>
    <scope>NUCLEOTIDE SEQUENCE</scope>
    <source>
        <strain evidence="2">ATCC 36951</strain>
    </source>
</reference>
<name>A0A6A6CWM7_ZASCE</name>
<keyword evidence="1" id="KW-0732">Signal</keyword>
<protein>
    <submittedName>
        <fullName evidence="2">Uncharacterized protein</fullName>
    </submittedName>
</protein>
<feature type="signal peptide" evidence="1">
    <location>
        <begin position="1"/>
        <end position="18"/>
    </location>
</feature>
<organism evidence="2 3">
    <name type="scientific">Zasmidium cellare ATCC 36951</name>
    <dbReference type="NCBI Taxonomy" id="1080233"/>
    <lineage>
        <taxon>Eukaryota</taxon>
        <taxon>Fungi</taxon>
        <taxon>Dikarya</taxon>
        <taxon>Ascomycota</taxon>
        <taxon>Pezizomycotina</taxon>
        <taxon>Dothideomycetes</taxon>
        <taxon>Dothideomycetidae</taxon>
        <taxon>Mycosphaerellales</taxon>
        <taxon>Mycosphaerellaceae</taxon>
        <taxon>Zasmidium</taxon>
    </lineage>
</organism>
<dbReference type="RefSeq" id="XP_033671497.1">
    <property type="nucleotide sequence ID" value="XM_033804927.1"/>
</dbReference>
<evidence type="ECO:0000256" key="1">
    <source>
        <dbReference type="SAM" id="SignalP"/>
    </source>
</evidence>
<keyword evidence="3" id="KW-1185">Reference proteome</keyword>